<gene>
    <name evidence="4" type="ORF">F3Y22_tig00111877pilonHSYRG00270</name>
</gene>
<comment type="similarity">
    <text evidence="1">Belongs to the SEN54 family.</text>
</comment>
<dbReference type="GO" id="GO:0000379">
    <property type="term" value="P:tRNA-type intron splice site recognition and cleavage"/>
    <property type="evidence" value="ECO:0007669"/>
    <property type="project" value="TreeGrafter"/>
</dbReference>
<accession>A0A6A2Y6M4</accession>
<evidence type="ECO:0000313" key="4">
    <source>
        <dbReference type="EMBL" id="KAE8671976.1"/>
    </source>
</evidence>
<dbReference type="InterPro" id="IPR024337">
    <property type="entry name" value="tRNA_splic_suSen54"/>
</dbReference>
<dbReference type="Pfam" id="PF12928">
    <property type="entry name" value="tRNA_int_end_N2"/>
    <property type="match status" value="1"/>
</dbReference>
<reference evidence="4" key="1">
    <citation type="submission" date="2019-09" db="EMBL/GenBank/DDBJ databases">
        <title>Draft genome information of white flower Hibiscus syriacus.</title>
        <authorList>
            <person name="Kim Y.-M."/>
        </authorList>
    </citation>
    <scope>NUCLEOTIDE SEQUENCE [LARGE SCALE GENOMIC DNA]</scope>
    <source>
        <strain evidence="4">YM2019G1</strain>
    </source>
</reference>
<dbReference type="AlphaFoldDB" id="A0A6A2Y6M4"/>
<evidence type="ECO:0000259" key="3">
    <source>
        <dbReference type="Pfam" id="PF12928"/>
    </source>
</evidence>
<evidence type="ECO:0000256" key="2">
    <source>
        <dbReference type="ARBA" id="ARBA00022694"/>
    </source>
</evidence>
<dbReference type="GO" id="GO:0000214">
    <property type="term" value="C:tRNA-intron endonuclease complex"/>
    <property type="evidence" value="ECO:0007669"/>
    <property type="project" value="TreeGrafter"/>
</dbReference>
<proteinExistence type="inferred from homology"/>
<name>A0A6A2Y6M4_HIBSY</name>
<comment type="caution">
    <text evidence="4">The sequence shown here is derived from an EMBL/GenBank/DDBJ whole genome shotgun (WGS) entry which is preliminary data.</text>
</comment>
<evidence type="ECO:0000256" key="1">
    <source>
        <dbReference type="ARBA" id="ARBA00005736"/>
    </source>
</evidence>
<keyword evidence="2" id="KW-0819">tRNA processing</keyword>
<dbReference type="PANTHER" id="PTHR21027">
    <property type="entry name" value="TRNA-SPLICING ENDONUCLEASE SUBUNIT SEN54"/>
    <property type="match status" value="1"/>
</dbReference>
<organism evidence="4 5">
    <name type="scientific">Hibiscus syriacus</name>
    <name type="common">Rose of Sharon</name>
    <dbReference type="NCBI Taxonomy" id="106335"/>
    <lineage>
        <taxon>Eukaryota</taxon>
        <taxon>Viridiplantae</taxon>
        <taxon>Streptophyta</taxon>
        <taxon>Embryophyta</taxon>
        <taxon>Tracheophyta</taxon>
        <taxon>Spermatophyta</taxon>
        <taxon>Magnoliopsida</taxon>
        <taxon>eudicotyledons</taxon>
        <taxon>Gunneridae</taxon>
        <taxon>Pentapetalae</taxon>
        <taxon>rosids</taxon>
        <taxon>malvids</taxon>
        <taxon>Malvales</taxon>
        <taxon>Malvaceae</taxon>
        <taxon>Malvoideae</taxon>
        <taxon>Hibiscus</taxon>
    </lineage>
</organism>
<evidence type="ECO:0000313" key="5">
    <source>
        <dbReference type="Proteomes" id="UP000436088"/>
    </source>
</evidence>
<feature type="domain" description="tRNA-splicing endonuclease subunit Sen54 N-terminal" evidence="3">
    <location>
        <begin position="39"/>
        <end position="94"/>
    </location>
</feature>
<protein>
    <recommendedName>
        <fullName evidence="3">tRNA-splicing endonuclease subunit Sen54 N-terminal domain-containing protein</fullName>
    </recommendedName>
</protein>
<dbReference type="EMBL" id="VEPZ02001457">
    <property type="protein sequence ID" value="KAE8671976.1"/>
    <property type="molecule type" value="Genomic_DNA"/>
</dbReference>
<sequence>MDNDDWESCSDNDVYLKDRNEDDDEEDCYSSGFVSTLQFRKDISKALWIDDLAKAEVVEKKGKMWVTMGTVCNGSTYCSIEETLFLVEIGALHVLDQNGVYLSLKELYEKLSDGKSGCNWELFEAYRHLKSLGYVVGRHGIPWSVKGQKIKSGTCSLKSSQESNELLEMEQENKNSIVELFNNMWITEVTPAFHVYLPNSKFRKSSPGDPSFILCMSRGNPPSRVEIEAVERKHGSIPLKFCHIENGRVSFFSIAKVYLGFGNFEPAYEMPPAP</sequence>
<dbReference type="InterPro" id="IPR024336">
    <property type="entry name" value="tRNA_splic_suSen54_N"/>
</dbReference>
<dbReference type="Proteomes" id="UP000436088">
    <property type="component" value="Unassembled WGS sequence"/>
</dbReference>
<keyword evidence="5" id="KW-1185">Reference proteome</keyword>
<dbReference type="PANTHER" id="PTHR21027:SF1">
    <property type="entry name" value="TRNA-SPLICING ENDONUCLEASE SUBUNIT SEN54"/>
    <property type="match status" value="1"/>
</dbReference>